<dbReference type="FunFam" id="2.60.40.650:FF:000002">
    <property type="entry name" value="sulfite oxidase"/>
    <property type="match status" value="1"/>
</dbReference>
<dbReference type="AlphaFoldDB" id="A0A438JCP8"/>
<protein>
    <recommendedName>
        <fullName evidence="8">Sulfite oxidase</fullName>
        <ecNumber evidence="4">1.8.3.1</ecNumber>
    </recommendedName>
</protein>
<dbReference type="InterPro" id="IPR014756">
    <property type="entry name" value="Ig_E-set"/>
</dbReference>
<evidence type="ECO:0000256" key="7">
    <source>
        <dbReference type="ARBA" id="ARBA00023002"/>
    </source>
</evidence>
<evidence type="ECO:0000256" key="3">
    <source>
        <dbReference type="ARBA" id="ARBA00004971"/>
    </source>
</evidence>
<dbReference type="EC" id="1.8.3.1" evidence="4"/>
<comment type="cofactor">
    <cofactor evidence="1">
        <name>Mo-molybdopterin</name>
        <dbReference type="ChEBI" id="CHEBI:71302"/>
    </cofactor>
</comment>
<evidence type="ECO:0000256" key="9">
    <source>
        <dbReference type="SAM" id="MobiDB-lite"/>
    </source>
</evidence>
<feature type="domain" description="Oxidoreductase molybdopterin-binding" evidence="10">
    <location>
        <begin position="190"/>
        <end position="378"/>
    </location>
</feature>
<dbReference type="PANTHER" id="PTHR19372">
    <property type="entry name" value="SULFITE REDUCTASE"/>
    <property type="match status" value="1"/>
</dbReference>
<keyword evidence="5" id="KW-0500">Molybdenum</keyword>
<dbReference type="Pfam" id="PF03404">
    <property type="entry name" value="Mo-co_dimer"/>
    <property type="match status" value="1"/>
</dbReference>
<proteinExistence type="predicted"/>
<organism evidence="12 13">
    <name type="scientific">Vitis vinifera</name>
    <name type="common">Grape</name>
    <dbReference type="NCBI Taxonomy" id="29760"/>
    <lineage>
        <taxon>Eukaryota</taxon>
        <taxon>Viridiplantae</taxon>
        <taxon>Streptophyta</taxon>
        <taxon>Embryophyta</taxon>
        <taxon>Tracheophyta</taxon>
        <taxon>Spermatophyta</taxon>
        <taxon>Magnoliopsida</taxon>
        <taxon>eudicotyledons</taxon>
        <taxon>Gunneridae</taxon>
        <taxon>Pentapetalae</taxon>
        <taxon>rosids</taxon>
        <taxon>Vitales</taxon>
        <taxon>Vitaceae</taxon>
        <taxon>Viteae</taxon>
        <taxon>Vitis</taxon>
    </lineage>
</organism>
<dbReference type="InterPro" id="IPR008335">
    <property type="entry name" value="Mopterin_OxRdtase_euk"/>
</dbReference>
<keyword evidence="6" id="KW-0479">Metal-binding</keyword>
<dbReference type="InterPro" id="IPR005066">
    <property type="entry name" value="MoCF_OxRdtse_dimer"/>
</dbReference>
<dbReference type="GO" id="GO:0008482">
    <property type="term" value="F:sulfite oxidase activity"/>
    <property type="evidence" value="ECO:0007669"/>
    <property type="project" value="UniProtKB-EC"/>
</dbReference>
<comment type="pathway">
    <text evidence="2">Sulfur metabolism.</text>
</comment>
<sequence>MSSALPPHMDLQPNQDERPDFAVAPTDSSQKKKKTTKSASCRFSPPLINLGPTSFIEINASHGAGTAQIVGADPSEMPRNPPYHFPTRVSSRFISANPRRPLSSLDFAEKSNPKTSKKKLQECRASEGHPIIHENPLVIHASGSMPRISLLSSCVVFKIVPEAPFNAEPPRSMLITTYVTPVDLFYKRNHGPIPIVDDIERYSVSVRGLIENPKMLSMKDIWDLPKYDVTATLQCAGNRRTAMSKVRTVKGVGWDIAAIGNGLLSPSSKIKLFAPFTVWGGAKLADVLELVGIPKFTSTTQSGGKHVEFEENGGPYKASIPLSQASNPEADVLLAYEMNGEPLNRDHGYPLRVIVPGVIGARSVKWLDSINIIAEPCQCAICSLEDINVIKHGKGQVLLPVFASMDGPGLLCKIYQLAHFYFCVQITVSGYAAAGGGRGVERVDISVDGGKTWVEASRYQKPGIPYVSDDENNDKWAWVLFEAKVDAPHSTEIVAKAVDTAANVQPESVEEIWNLRGVLNTSWHKVQVRVGHSAM</sequence>
<evidence type="ECO:0000256" key="6">
    <source>
        <dbReference type="ARBA" id="ARBA00022723"/>
    </source>
</evidence>
<dbReference type="PANTHER" id="PTHR19372:SF7">
    <property type="entry name" value="SULFITE OXIDASE, MITOCHONDRIAL"/>
    <property type="match status" value="1"/>
</dbReference>
<evidence type="ECO:0000259" key="11">
    <source>
        <dbReference type="Pfam" id="PF03404"/>
    </source>
</evidence>
<dbReference type="Pfam" id="PF00174">
    <property type="entry name" value="Oxidored_molyb"/>
    <property type="match status" value="1"/>
</dbReference>
<evidence type="ECO:0000313" key="13">
    <source>
        <dbReference type="Proteomes" id="UP000288805"/>
    </source>
</evidence>
<dbReference type="Proteomes" id="UP000288805">
    <property type="component" value="Unassembled WGS sequence"/>
</dbReference>
<name>A0A438JCP8_VITVI</name>
<dbReference type="PRINTS" id="PR00407">
    <property type="entry name" value="EUMOPTERIN"/>
</dbReference>
<dbReference type="Gene3D" id="2.60.40.650">
    <property type="match status" value="1"/>
</dbReference>
<accession>A0A438JCP8</accession>
<reference evidence="12 13" key="1">
    <citation type="journal article" date="2018" name="PLoS Genet.">
        <title>Population sequencing reveals clonal diversity and ancestral inbreeding in the grapevine cultivar Chardonnay.</title>
        <authorList>
            <person name="Roach M.J."/>
            <person name="Johnson D.L."/>
            <person name="Bohlmann J."/>
            <person name="van Vuuren H.J."/>
            <person name="Jones S.J."/>
            <person name="Pretorius I.S."/>
            <person name="Schmidt S.A."/>
            <person name="Borneman A.R."/>
        </authorList>
    </citation>
    <scope>NUCLEOTIDE SEQUENCE [LARGE SCALE GENOMIC DNA]</scope>
    <source>
        <strain evidence="13">cv. Chardonnay</strain>
        <tissue evidence="12">Leaf</tissue>
    </source>
</reference>
<dbReference type="SUPFAM" id="SSF81296">
    <property type="entry name" value="E set domains"/>
    <property type="match status" value="1"/>
</dbReference>
<evidence type="ECO:0000259" key="10">
    <source>
        <dbReference type="Pfam" id="PF00174"/>
    </source>
</evidence>
<evidence type="ECO:0000256" key="2">
    <source>
        <dbReference type="ARBA" id="ARBA00004678"/>
    </source>
</evidence>
<feature type="region of interest" description="Disordered" evidence="9">
    <location>
        <begin position="1"/>
        <end position="40"/>
    </location>
</feature>
<gene>
    <name evidence="12" type="primary">SOX_0</name>
    <name evidence="12" type="ORF">CK203_015155</name>
</gene>
<feature type="domain" description="Moybdenum cofactor oxidoreductase dimerisation" evidence="11">
    <location>
        <begin position="425"/>
        <end position="530"/>
    </location>
</feature>
<comment type="pathway">
    <text evidence="3">Energy metabolism; sulfur metabolism.</text>
</comment>
<evidence type="ECO:0000256" key="8">
    <source>
        <dbReference type="ARBA" id="ARBA00070338"/>
    </source>
</evidence>
<evidence type="ECO:0000256" key="1">
    <source>
        <dbReference type="ARBA" id="ARBA00001924"/>
    </source>
</evidence>
<keyword evidence="7" id="KW-0560">Oxidoreductase</keyword>
<comment type="caution">
    <text evidence="12">The sequence shown here is derived from an EMBL/GenBank/DDBJ whole genome shotgun (WGS) entry which is preliminary data.</text>
</comment>
<dbReference type="Gene3D" id="3.90.420.10">
    <property type="entry name" value="Oxidoreductase, molybdopterin-binding domain"/>
    <property type="match status" value="1"/>
</dbReference>
<dbReference type="GO" id="GO:0030151">
    <property type="term" value="F:molybdenum ion binding"/>
    <property type="evidence" value="ECO:0007669"/>
    <property type="project" value="InterPro"/>
</dbReference>
<dbReference type="SUPFAM" id="SSF56524">
    <property type="entry name" value="Oxidoreductase molybdopterin-binding domain"/>
    <property type="match status" value="1"/>
</dbReference>
<evidence type="ECO:0000256" key="5">
    <source>
        <dbReference type="ARBA" id="ARBA00022505"/>
    </source>
</evidence>
<dbReference type="InterPro" id="IPR000572">
    <property type="entry name" value="OxRdtase_Mopterin-bd_dom"/>
</dbReference>
<dbReference type="EMBL" id="QGNW01000049">
    <property type="protein sequence ID" value="RVX06731.1"/>
    <property type="molecule type" value="Genomic_DNA"/>
</dbReference>
<dbReference type="InterPro" id="IPR036374">
    <property type="entry name" value="OxRdtase_Mopterin-bd_sf"/>
</dbReference>
<evidence type="ECO:0000313" key="12">
    <source>
        <dbReference type="EMBL" id="RVX06731.1"/>
    </source>
</evidence>
<evidence type="ECO:0000256" key="4">
    <source>
        <dbReference type="ARBA" id="ARBA00012505"/>
    </source>
</evidence>